<proteinExistence type="inferred from homology"/>
<dbReference type="SMART" id="SM00382">
    <property type="entry name" value="AAA"/>
    <property type="match status" value="1"/>
</dbReference>
<gene>
    <name evidence="5" type="primary">dnaA2</name>
    <name evidence="5" type="ORF">CENDO_09830</name>
</gene>
<dbReference type="KEGG" id="cee:CENDO_09830"/>
<dbReference type="GO" id="GO:0006260">
    <property type="term" value="P:DNA replication"/>
    <property type="evidence" value="ECO:0007669"/>
    <property type="project" value="TreeGrafter"/>
</dbReference>
<evidence type="ECO:0000313" key="5">
    <source>
        <dbReference type="EMBL" id="QCB29220.1"/>
    </source>
</evidence>
<dbReference type="Pfam" id="PF01695">
    <property type="entry name" value="IstB_IS21"/>
    <property type="match status" value="1"/>
</dbReference>
<dbReference type="InterPro" id="IPR027417">
    <property type="entry name" value="P-loop_NTPase"/>
</dbReference>
<dbReference type="InterPro" id="IPR002611">
    <property type="entry name" value="IstB_ATP-bd"/>
</dbReference>
<evidence type="ECO:0000259" key="4">
    <source>
        <dbReference type="SMART" id="SM00382"/>
    </source>
</evidence>
<evidence type="ECO:0000313" key="6">
    <source>
        <dbReference type="Proteomes" id="UP000296352"/>
    </source>
</evidence>
<dbReference type="NCBIfam" id="NF038214">
    <property type="entry name" value="IS21_help_AAA"/>
    <property type="match status" value="1"/>
</dbReference>
<dbReference type="InterPro" id="IPR028350">
    <property type="entry name" value="DNAC/IstB-like"/>
</dbReference>
<evidence type="ECO:0000256" key="1">
    <source>
        <dbReference type="ARBA" id="ARBA00008059"/>
    </source>
</evidence>
<keyword evidence="6" id="KW-1185">Reference proteome</keyword>
<dbReference type="PIRSF" id="PIRSF003073">
    <property type="entry name" value="DNAC_TnpB_IstB"/>
    <property type="match status" value="1"/>
</dbReference>
<dbReference type="RefSeq" id="WP_136141836.1">
    <property type="nucleotide sequence ID" value="NZ_CP039247.1"/>
</dbReference>
<dbReference type="PANTHER" id="PTHR30050">
    <property type="entry name" value="CHROMOSOMAL REPLICATION INITIATOR PROTEIN DNAA"/>
    <property type="match status" value="1"/>
</dbReference>
<dbReference type="GO" id="GO:0005524">
    <property type="term" value="F:ATP binding"/>
    <property type="evidence" value="ECO:0007669"/>
    <property type="project" value="UniProtKB-KW"/>
</dbReference>
<dbReference type="PANTHER" id="PTHR30050:SF4">
    <property type="entry name" value="ATP-BINDING PROTEIN RV3427C IN INSERTION SEQUENCE-RELATED"/>
    <property type="match status" value="1"/>
</dbReference>
<dbReference type="AlphaFoldDB" id="A0A4P7QI55"/>
<dbReference type="Proteomes" id="UP000296352">
    <property type="component" value="Chromosome"/>
</dbReference>
<dbReference type="InterPro" id="IPR003593">
    <property type="entry name" value="AAA+_ATPase"/>
</dbReference>
<dbReference type="OrthoDB" id="9773429at2"/>
<dbReference type="PRINTS" id="PR00300">
    <property type="entry name" value="CLPPROTEASEA"/>
</dbReference>
<dbReference type="CDD" id="cd00009">
    <property type="entry name" value="AAA"/>
    <property type="match status" value="1"/>
</dbReference>
<dbReference type="EMBL" id="CP039247">
    <property type="protein sequence ID" value="QCB29220.1"/>
    <property type="molecule type" value="Genomic_DNA"/>
</dbReference>
<protein>
    <submittedName>
        <fullName evidence="5">Chromosomal replication initiator protein DnaA</fullName>
    </submittedName>
</protein>
<organism evidence="5 6">
    <name type="scientific">Corynebacterium endometrii</name>
    <dbReference type="NCBI Taxonomy" id="2488819"/>
    <lineage>
        <taxon>Bacteria</taxon>
        <taxon>Bacillati</taxon>
        <taxon>Actinomycetota</taxon>
        <taxon>Actinomycetes</taxon>
        <taxon>Mycobacteriales</taxon>
        <taxon>Corynebacteriaceae</taxon>
        <taxon>Corynebacterium</taxon>
    </lineage>
</organism>
<dbReference type="SUPFAM" id="SSF52540">
    <property type="entry name" value="P-loop containing nucleoside triphosphate hydrolases"/>
    <property type="match status" value="1"/>
</dbReference>
<evidence type="ECO:0000256" key="2">
    <source>
        <dbReference type="ARBA" id="ARBA00022741"/>
    </source>
</evidence>
<keyword evidence="2" id="KW-0547">Nucleotide-binding</keyword>
<keyword evidence="3" id="KW-0067">ATP-binding</keyword>
<comment type="similarity">
    <text evidence="1">Belongs to the IS21/IS1162 putative ATP-binding protein family.</text>
</comment>
<evidence type="ECO:0000256" key="3">
    <source>
        <dbReference type="ARBA" id="ARBA00022840"/>
    </source>
</evidence>
<feature type="domain" description="AAA+ ATPase" evidence="4">
    <location>
        <begin position="105"/>
        <end position="237"/>
    </location>
</feature>
<dbReference type="Gene3D" id="3.40.50.300">
    <property type="entry name" value="P-loop containing nucleotide triphosphate hydrolases"/>
    <property type="match status" value="1"/>
</dbReference>
<dbReference type="NCBIfam" id="NF005098">
    <property type="entry name" value="PRK06526.1"/>
    <property type="match status" value="1"/>
</dbReference>
<accession>A0A4P7QI55</accession>
<dbReference type="InterPro" id="IPR047661">
    <property type="entry name" value="IstB"/>
</dbReference>
<dbReference type="InterPro" id="IPR001270">
    <property type="entry name" value="ClpA/B"/>
</dbReference>
<reference evidence="5 6" key="1">
    <citation type="submission" date="2019-04" db="EMBL/GenBank/DDBJ databases">
        <title>Corynebacterium endometrii sp. nov., isolated from the uterus of a cow with endometritis.</title>
        <authorList>
            <person name="Ballas P."/>
            <person name="Ruckert C."/>
            <person name="Wagener K."/>
            <person name="Drillich M."/>
            <person name="Kaempfer P."/>
            <person name="Busse H.-J."/>
            <person name="Ehling-Schulz M."/>
        </authorList>
    </citation>
    <scope>NUCLEOTIDE SEQUENCE [LARGE SCALE GENOMIC DNA]</scope>
    <source>
        <strain evidence="5 6">LMM-1653</strain>
    </source>
</reference>
<name>A0A4P7QI55_9CORY</name>
<sequence length="265" mass="29393">MTTKDHRQIDSELAHISKVLKAPRIRATYFETAEQAREDGWSFEEYLAAVLSVEASARQESGANARIKRAGFPQVKTIEEFDFTIQPSIDRAKIARLETSAWISQASNVIFLGPPGTGKTHLAIGLGVIAARQGYRVLFDTAAGWVQKLTQAHDQGELPKLLTKLGRYDLLVVDEVGYIPIEAEAANLFFQLVSTRYEKASLIMTSNLPFSRWGECFGDQTIAAAMIDRVVHHAEILTHKGTSYRINGHEDILPSVNAERGKALK</sequence>